<name>A0ABX5R8G1_9PSED</name>
<feature type="domain" description="Lon N-terminal" evidence="14">
    <location>
        <begin position="7"/>
        <end position="200"/>
    </location>
</feature>
<dbReference type="InterPro" id="IPR027543">
    <property type="entry name" value="Lon_bac"/>
</dbReference>
<dbReference type="InterPro" id="IPR046336">
    <property type="entry name" value="Lon_prtase_N_sf"/>
</dbReference>
<dbReference type="Pfam" id="PF00004">
    <property type="entry name" value="AAA"/>
    <property type="match status" value="1"/>
</dbReference>
<dbReference type="Gene3D" id="3.30.230.10">
    <property type="match status" value="1"/>
</dbReference>
<evidence type="ECO:0000256" key="10">
    <source>
        <dbReference type="PIRNR" id="PIRNR001174"/>
    </source>
</evidence>
<dbReference type="RefSeq" id="WP_129211251.1">
    <property type="nucleotide sequence ID" value="NZ_CP026512.1"/>
</dbReference>
<dbReference type="InterPro" id="IPR015947">
    <property type="entry name" value="PUA-like_sf"/>
</dbReference>
<dbReference type="GO" id="GO:0006508">
    <property type="term" value="P:proteolysis"/>
    <property type="evidence" value="ECO:0007669"/>
    <property type="project" value="UniProtKB-KW"/>
</dbReference>
<keyword evidence="2 9" id="KW-0963">Cytoplasm</keyword>
<dbReference type="PRINTS" id="PR00830">
    <property type="entry name" value="ENDOLAPTASE"/>
</dbReference>
<feature type="active site" evidence="9 11">
    <location>
        <position position="674"/>
    </location>
</feature>
<dbReference type="Proteomes" id="UP000288953">
    <property type="component" value="Chromosome"/>
</dbReference>
<evidence type="ECO:0000256" key="4">
    <source>
        <dbReference type="ARBA" id="ARBA00022741"/>
    </source>
</evidence>
<dbReference type="InterPro" id="IPR008269">
    <property type="entry name" value="Lon_proteolytic"/>
</dbReference>
<evidence type="ECO:0000256" key="11">
    <source>
        <dbReference type="PROSITE-ProRule" id="PRU01122"/>
    </source>
</evidence>
<evidence type="ECO:0000313" key="16">
    <source>
        <dbReference type="Proteomes" id="UP000288953"/>
    </source>
</evidence>
<evidence type="ECO:0000259" key="14">
    <source>
        <dbReference type="PROSITE" id="PS51787"/>
    </source>
</evidence>
<evidence type="ECO:0000256" key="5">
    <source>
        <dbReference type="ARBA" id="ARBA00022801"/>
    </source>
</evidence>
<dbReference type="InterPro" id="IPR004815">
    <property type="entry name" value="Lon_bac/euk-typ"/>
</dbReference>
<feature type="active site" evidence="9 11">
    <location>
        <position position="717"/>
    </location>
</feature>
<dbReference type="Gene3D" id="2.30.130.40">
    <property type="entry name" value="LON domain-like"/>
    <property type="match status" value="1"/>
</dbReference>
<dbReference type="EMBL" id="CP026512">
    <property type="protein sequence ID" value="QAX81935.1"/>
    <property type="molecule type" value="Genomic_DNA"/>
</dbReference>
<dbReference type="InterPro" id="IPR014721">
    <property type="entry name" value="Ribsml_uS5_D2-typ_fold_subgr"/>
</dbReference>
<feature type="compositionally biased region" description="Basic and acidic residues" evidence="12">
    <location>
        <begin position="781"/>
        <end position="798"/>
    </location>
</feature>
<dbReference type="InterPro" id="IPR027065">
    <property type="entry name" value="Lon_Prtase"/>
</dbReference>
<keyword evidence="8 9" id="KW-0346">Stress response</keyword>
<dbReference type="SMART" id="SM00382">
    <property type="entry name" value="AAA"/>
    <property type="match status" value="1"/>
</dbReference>
<dbReference type="SUPFAM" id="SSF88697">
    <property type="entry name" value="PUA domain-like"/>
    <property type="match status" value="1"/>
</dbReference>
<dbReference type="Pfam" id="PF05362">
    <property type="entry name" value="Lon_C"/>
    <property type="match status" value="1"/>
</dbReference>
<feature type="binding site" evidence="9">
    <location>
        <begin position="352"/>
        <end position="359"/>
    </location>
    <ligand>
        <name>ATP</name>
        <dbReference type="ChEBI" id="CHEBI:30616"/>
    </ligand>
</feature>
<evidence type="ECO:0000256" key="3">
    <source>
        <dbReference type="ARBA" id="ARBA00022670"/>
    </source>
</evidence>
<dbReference type="NCBIfam" id="TIGR00763">
    <property type="entry name" value="lon"/>
    <property type="match status" value="1"/>
</dbReference>
<comment type="function">
    <text evidence="9">ATP-dependent serine protease that mediates the selective degradation of mutant and abnormal proteins as well as certain short-lived regulatory proteins. Required for cellular homeostasis and for survival from DNA damage and developmental changes induced by stress. Degrades polypeptides processively to yield small peptide fragments that are 5 to 10 amino acids long. Binds to DNA in a double-stranded, site-specific manner.</text>
</comment>
<dbReference type="SMART" id="SM00464">
    <property type="entry name" value="LON"/>
    <property type="match status" value="1"/>
</dbReference>
<dbReference type="PROSITE" id="PS51787">
    <property type="entry name" value="LON_N"/>
    <property type="match status" value="1"/>
</dbReference>
<comment type="subcellular location">
    <subcellularLocation>
        <location evidence="1 9 10">Cytoplasm</location>
    </subcellularLocation>
</comment>
<accession>A0ABX5R8G1</accession>
<dbReference type="InterPro" id="IPR020568">
    <property type="entry name" value="Ribosomal_Su5_D2-typ_SF"/>
</dbReference>
<dbReference type="PIRSF" id="PIRSF001174">
    <property type="entry name" value="Lon_proteas"/>
    <property type="match status" value="1"/>
</dbReference>
<dbReference type="SUPFAM" id="SSF52540">
    <property type="entry name" value="P-loop containing nucleoside triphosphate hydrolases"/>
    <property type="match status" value="1"/>
</dbReference>
<evidence type="ECO:0000256" key="6">
    <source>
        <dbReference type="ARBA" id="ARBA00022825"/>
    </source>
</evidence>
<evidence type="ECO:0000256" key="1">
    <source>
        <dbReference type="ARBA" id="ARBA00004496"/>
    </source>
</evidence>
<protein>
    <recommendedName>
        <fullName evidence="9 10">Lon protease</fullName>
        <ecNumber evidence="9 10">3.4.21.53</ecNumber>
    </recommendedName>
    <alternativeName>
        <fullName evidence="9">ATP-dependent protease La</fullName>
    </alternativeName>
</protein>
<organism evidence="15 16">
    <name type="scientific">Candidatus Pseudomonas adelgestsugas</name>
    <dbReference type="NCBI Taxonomy" id="1302376"/>
    <lineage>
        <taxon>Bacteria</taxon>
        <taxon>Pseudomonadati</taxon>
        <taxon>Pseudomonadota</taxon>
        <taxon>Gammaproteobacteria</taxon>
        <taxon>Pseudomonadales</taxon>
        <taxon>Pseudomonadaceae</taxon>
        <taxon>Pseudomonas</taxon>
    </lineage>
</organism>
<dbReference type="NCBIfam" id="NF008053">
    <property type="entry name" value="PRK10787.1"/>
    <property type="match status" value="1"/>
</dbReference>
<evidence type="ECO:0000256" key="7">
    <source>
        <dbReference type="ARBA" id="ARBA00022840"/>
    </source>
</evidence>
<feature type="domain" description="Lon proteolytic" evidence="13">
    <location>
        <begin position="587"/>
        <end position="768"/>
    </location>
</feature>
<dbReference type="InterPro" id="IPR003593">
    <property type="entry name" value="AAA+_ATPase"/>
</dbReference>
<evidence type="ECO:0000256" key="12">
    <source>
        <dbReference type="SAM" id="MobiDB-lite"/>
    </source>
</evidence>
<dbReference type="InterPro" id="IPR054594">
    <property type="entry name" value="Lon_lid"/>
</dbReference>
<dbReference type="GO" id="GO:0004252">
    <property type="term" value="F:serine-type endopeptidase activity"/>
    <property type="evidence" value="ECO:0007669"/>
    <property type="project" value="UniProtKB-EC"/>
</dbReference>
<evidence type="ECO:0000256" key="9">
    <source>
        <dbReference type="HAMAP-Rule" id="MF_01973"/>
    </source>
</evidence>
<comment type="subunit">
    <text evidence="9 10">Homohexamer. Organized in a ring with a central cavity.</text>
</comment>
<reference evidence="15 16" key="1">
    <citation type="journal article" date="2018" name="Genome Biol. Evol.">
        <title>Partnering With a Pest: Genomes of Hemlock Woolly Adelgid Symbionts Reveal Atypical Nutritional Provisioning Patterns in Dual-Obligate Bacteria.</title>
        <authorList>
            <person name="Weglarz K.M."/>
            <person name="Havill N.P."/>
            <person name="Burke G.R."/>
            <person name="von Dohlen C.D."/>
        </authorList>
    </citation>
    <scope>NUCLEOTIDE SEQUENCE [LARGE SCALE GENOMIC DNA]</scope>
    <source>
        <strain evidence="15 16">HWA_ENA</strain>
    </source>
</reference>
<comment type="catalytic activity">
    <reaction evidence="9 10 11">
        <text>Hydrolysis of proteins in presence of ATP.</text>
        <dbReference type="EC" id="3.4.21.53"/>
    </reaction>
</comment>
<dbReference type="InterPro" id="IPR003959">
    <property type="entry name" value="ATPase_AAA_core"/>
</dbReference>
<keyword evidence="3 9" id="KW-0645">Protease</keyword>
<dbReference type="EC" id="3.4.21.53" evidence="9 10"/>
<gene>
    <name evidence="9 15" type="primary">lon</name>
    <name evidence="15" type="ORF">C3B55_00603</name>
</gene>
<proteinExistence type="evidence at transcript level"/>
<dbReference type="Gene3D" id="1.10.8.60">
    <property type="match status" value="1"/>
</dbReference>
<keyword evidence="4 9" id="KW-0547">Nucleotide-binding</keyword>
<comment type="induction">
    <text evidence="9">By heat shock.</text>
</comment>
<dbReference type="PROSITE" id="PS51786">
    <property type="entry name" value="LON_PROTEOLYTIC"/>
    <property type="match status" value="1"/>
</dbReference>
<dbReference type="Gene3D" id="1.20.58.1480">
    <property type="match status" value="1"/>
</dbReference>
<sequence>MKTIIELPLLPLRDVVVYPHMVIPLFVGREKSIEALETAMSGDKRILLLAQKNPTDDDPGKDGLYRVGTIATVLQLLKLPDGTVKVLVEGEQRGAVERFVELDGYLRAEVALIDEVSAPKRESEVFVRSLLSQFEQYVQLGKKVPAEVLSSLNSIDEPSRLADIMAAHMALKIEQKQDILKIIDLSDRVEHVLALLGGEIDLLQIERRIRGRVKKQMERSQREYYLNEQMKAIQKELGDSEDGHNEIEELKKRIDAASLPKDAFTKAIAELNKLKQMSPMSAEATVVRSYIDWLVQVPWKAKTKVRLDLTRAENILNADHYGLEEVKERILEYLAVQKRVKKIRGPILCLVGPPGVGKTSLAESIANATNRKFVRMALGGVRDEAEIRGHRRTYIGSMPGKLIQKMTKVGVRNPLFLLDEIDKLGSDMRGDPSSALLEVLDPEQNHIFNDHYLEVDYDLSDVMFLCTSNSLNIPLALLDRMEVIRLPGYTEDEKINITVKYLAPKQISANGLKKGEIEFEVDAIRDIVRYYTREAGVRGLEYQIAKICRKAVKEHTLEKRFFVKVIADSLEHFLSVKKFRYGLAEELDQVGQVTGLAWTKVGGELLTIEAAVIPGKGQLIKTGSLGDVMVESITAAQTVVRSRAKSLGIPLDFHEKYDTHIHMPEGATPKDGPSAGVGMCTALVSVLTCIPVRADVAMTGEITLRGQILAIGGLKEKLLAAHRGGIKTVIISEENVRDLKEIPDNIKQDLQIKPVKWIDEVLQIALQYAPQPLSDVAQELVSKDEQRESDSQERISTH</sequence>
<dbReference type="InterPro" id="IPR027417">
    <property type="entry name" value="P-loop_NTPase"/>
</dbReference>
<dbReference type="Pfam" id="PF02190">
    <property type="entry name" value="LON_substr_bdg"/>
    <property type="match status" value="1"/>
</dbReference>
<evidence type="ECO:0000313" key="15">
    <source>
        <dbReference type="EMBL" id="QAX81935.1"/>
    </source>
</evidence>
<dbReference type="Gene3D" id="3.40.50.300">
    <property type="entry name" value="P-loop containing nucleotide triphosphate hydrolases"/>
    <property type="match status" value="1"/>
</dbReference>
<comment type="similarity">
    <text evidence="9 10 11">Belongs to the peptidase S16 family.</text>
</comment>
<evidence type="ECO:0000256" key="8">
    <source>
        <dbReference type="ARBA" id="ARBA00023016"/>
    </source>
</evidence>
<keyword evidence="5 9" id="KW-0378">Hydrolase</keyword>
<dbReference type="Pfam" id="PF22667">
    <property type="entry name" value="Lon_lid"/>
    <property type="match status" value="1"/>
</dbReference>
<dbReference type="Gene3D" id="1.20.5.5270">
    <property type="match status" value="1"/>
</dbReference>
<dbReference type="HAMAP" id="MF_01973">
    <property type="entry name" value="lon_bact"/>
    <property type="match status" value="1"/>
</dbReference>
<dbReference type="CDD" id="cd19500">
    <property type="entry name" value="RecA-like_Lon"/>
    <property type="match status" value="1"/>
</dbReference>
<evidence type="ECO:0000256" key="2">
    <source>
        <dbReference type="ARBA" id="ARBA00022490"/>
    </source>
</evidence>
<evidence type="ECO:0000259" key="13">
    <source>
        <dbReference type="PROSITE" id="PS51786"/>
    </source>
</evidence>
<dbReference type="InterPro" id="IPR003111">
    <property type="entry name" value="Lon_prtase_N"/>
</dbReference>
<keyword evidence="6 9" id="KW-0720">Serine protease</keyword>
<dbReference type="SUPFAM" id="SSF54211">
    <property type="entry name" value="Ribosomal protein S5 domain 2-like"/>
    <property type="match status" value="1"/>
</dbReference>
<dbReference type="PANTHER" id="PTHR10046">
    <property type="entry name" value="ATP DEPENDENT LON PROTEASE FAMILY MEMBER"/>
    <property type="match status" value="1"/>
</dbReference>
<keyword evidence="7 9" id="KW-0067">ATP-binding</keyword>
<feature type="region of interest" description="Disordered" evidence="12">
    <location>
        <begin position="779"/>
        <end position="798"/>
    </location>
</feature>
<keyword evidence="16" id="KW-1185">Reference proteome</keyword>